<proteinExistence type="predicted"/>
<evidence type="ECO:0000313" key="2">
    <source>
        <dbReference type="EMBL" id="KXS21314.1"/>
    </source>
</evidence>
<dbReference type="PANTHER" id="PTHR36439:SF1">
    <property type="entry name" value="DUF1697 DOMAIN-CONTAINING PROTEIN"/>
    <property type="match status" value="1"/>
</dbReference>
<dbReference type="Pfam" id="PF08002">
    <property type="entry name" value="DUF1697"/>
    <property type="match status" value="1"/>
</dbReference>
<dbReference type="Gene3D" id="3.30.70.1280">
    <property type="entry name" value="SP0830-like domains"/>
    <property type="match status" value="1"/>
</dbReference>
<gene>
    <name evidence="2" type="ORF">M427DRAFT_66052</name>
</gene>
<evidence type="ECO:0000313" key="3">
    <source>
        <dbReference type="Proteomes" id="UP000070544"/>
    </source>
</evidence>
<feature type="region of interest" description="Disordered" evidence="1">
    <location>
        <begin position="205"/>
        <end position="279"/>
    </location>
</feature>
<accession>A0A139AX81</accession>
<organism evidence="2 3">
    <name type="scientific">Gonapodya prolifera (strain JEL478)</name>
    <name type="common">Monoblepharis prolifera</name>
    <dbReference type="NCBI Taxonomy" id="1344416"/>
    <lineage>
        <taxon>Eukaryota</taxon>
        <taxon>Fungi</taxon>
        <taxon>Fungi incertae sedis</taxon>
        <taxon>Chytridiomycota</taxon>
        <taxon>Chytridiomycota incertae sedis</taxon>
        <taxon>Monoblepharidomycetes</taxon>
        <taxon>Monoblepharidales</taxon>
        <taxon>Gonapodyaceae</taxon>
        <taxon>Gonapodya</taxon>
    </lineage>
</organism>
<evidence type="ECO:0000256" key="1">
    <source>
        <dbReference type="SAM" id="MobiDB-lite"/>
    </source>
</evidence>
<protein>
    <submittedName>
        <fullName evidence="2">DUF1697-domain-containing protein</fullName>
    </submittedName>
</protein>
<dbReference type="PANTHER" id="PTHR36439">
    <property type="entry name" value="BLL4334 PROTEIN"/>
    <property type="match status" value="1"/>
</dbReference>
<dbReference type="SUPFAM" id="SSF160379">
    <property type="entry name" value="SP0830-like"/>
    <property type="match status" value="1"/>
</dbReference>
<dbReference type="OrthoDB" id="109291at2759"/>
<dbReference type="EMBL" id="KQ965733">
    <property type="protein sequence ID" value="KXS21314.1"/>
    <property type="molecule type" value="Genomic_DNA"/>
</dbReference>
<sequence>MSRVALFRGVNVGGSRILNMARLRELFTTELHAQAVKTYIQSGNCLYIPPTECPPEHQEQLRIMRAVEKEFGFDVEGTVVRSVDEIREVVADNPLIAELRDEGITFDPKKMVVFFVYTSKPKSVPVTVSGKVLSAARFLAESATTKERLAFHKSGRHLYMYHPNGIGASKFPFKKFETLLGYSVTVRNWNTVTKLIEIGEEVEKELSGAGNSEKGKRKRAVQTEEDGEGNEHVESSAKPAAGNSKRGKRKRAVQTGEDGEGDEHLVSLAKPSKRGRRKI</sequence>
<dbReference type="AlphaFoldDB" id="A0A139AX81"/>
<dbReference type="Proteomes" id="UP000070544">
    <property type="component" value="Unassembled WGS sequence"/>
</dbReference>
<reference evidence="2 3" key="1">
    <citation type="journal article" date="2015" name="Genome Biol. Evol.">
        <title>Phylogenomic analyses indicate that early fungi evolved digesting cell walls of algal ancestors of land plants.</title>
        <authorList>
            <person name="Chang Y."/>
            <person name="Wang S."/>
            <person name="Sekimoto S."/>
            <person name="Aerts A.L."/>
            <person name="Choi C."/>
            <person name="Clum A."/>
            <person name="LaButti K.M."/>
            <person name="Lindquist E.A."/>
            <person name="Yee Ngan C."/>
            <person name="Ohm R.A."/>
            <person name="Salamov A.A."/>
            <person name="Grigoriev I.V."/>
            <person name="Spatafora J.W."/>
            <person name="Berbee M.L."/>
        </authorList>
    </citation>
    <scope>NUCLEOTIDE SEQUENCE [LARGE SCALE GENOMIC DNA]</scope>
    <source>
        <strain evidence="2 3">JEL478</strain>
    </source>
</reference>
<keyword evidence="3" id="KW-1185">Reference proteome</keyword>
<dbReference type="InterPro" id="IPR012545">
    <property type="entry name" value="DUF1697"/>
</dbReference>
<name>A0A139AX81_GONPJ</name>
<dbReference type="STRING" id="1344416.A0A139AX81"/>